<dbReference type="PANTHER" id="PTHR30353:SF0">
    <property type="entry name" value="TRANSMEMBRANE PROTEIN"/>
    <property type="match status" value="1"/>
</dbReference>
<evidence type="ECO:0000256" key="6">
    <source>
        <dbReference type="ARBA" id="ARBA00023136"/>
    </source>
</evidence>
<comment type="caution">
    <text evidence="9">The sequence shown here is derived from an EMBL/GenBank/DDBJ whole genome shotgun (WGS) entry which is preliminary data.</text>
</comment>
<accession>A0A540R5X5</accession>
<protein>
    <submittedName>
        <fullName evidence="9">DedA family protein</fullName>
    </submittedName>
</protein>
<dbReference type="InterPro" id="IPR032816">
    <property type="entry name" value="VTT_dom"/>
</dbReference>
<gene>
    <name evidence="9" type="ORF">EJK80_09030</name>
</gene>
<dbReference type="AlphaFoldDB" id="A0A540R5X5"/>
<dbReference type="PANTHER" id="PTHR30353">
    <property type="entry name" value="INNER MEMBRANE PROTEIN DEDA-RELATED"/>
    <property type="match status" value="1"/>
</dbReference>
<dbReference type="Pfam" id="PF09335">
    <property type="entry name" value="VTT_dom"/>
    <property type="match status" value="1"/>
</dbReference>
<evidence type="ECO:0000259" key="8">
    <source>
        <dbReference type="Pfam" id="PF09335"/>
    </source>
</evidence>
<dbReference type="InterPro" id="IPR032818">
    <property type="entry name" value="DedA-like"/>
</dbReference>
<evidence type="ECO:0000256" key="1">
    <source>
        <dbReference type="ARBA" id="ARBA00004651"/>
    </source>
</evidence>
<feature type="transmembrane region" description="Helical" evidence="7">
    <location>
        <begin position="179"/>
        <end position="197"/>
    </location>
</feature>
<sequence>MSNLTSYLDAATLLEAFGPWVIAGIALVVFIESGVLFPFLPGDSLLVTAAVLRDQLNVSIWALLAVGFVAAFLGDQVGFWLGHKFGRKLFKADARLLKLQYLHAAEDFFAKHGPAALVLGRFVPIVRTYVPVAAGTAQMPYRHFIGWNVAGAALWVLSMNLVGVFLGNIPGIADSIEKIMLLIVFISVAPIIIKALYERHKLKKRATIVEETPAVLSDNTAR</sequence>
<proteinExistence type="inferred from homology"/>
<feature type="domain" description="VTT" evidence="8">
    <location>
        <begin position="40"/>
        <end position="162"/>
    </location>
</feature>
<comment type="subcellular location">
    <subcellularLocation>
        <location evidence="1 7">Cell membrane</location>
        <topology evidence="1 7">Multi-pass membrane protein</topology>
    </subcellularLocation>
</comment>
<dbReference type="PROSITE" id="PS00430">
    <property type="entry name" value="TONB_DEPENDENT_REC_1"/>
    <property type="match status" value="1"/>
</dbReference>
<evidence type="ECO:0000313" key="10">
    <source>
        <dbReference type="Proteomes" id="UP000318080"/>
    </source>
</evidence>
<name>A0A540R5X5_9CORY</name>
<feature type="transmembrane region" description="Helical" evidence="7">
    <location>
        <begin position="20"/>
        <end position="40"/>
    </location>
</feature>
<dbReference type="STRING" id="1686286.GCA_900092335_01821"/>
<keyword evidence="10" id="KW-1185">Reference proteome</keyword>
<keyword evidence="5 7" id="KW-1133">Transmembrane helix</keyword>
<evidence type="ECO:0000256" key="2">
    <source>
        <dbReference type="ARBA" id="ARBA00010792"/>
    </source>
</evidence>
<reference evidence="9 10" key="1">
    <citation type="submission" date="2019-06" db="EMBL/GenBank/DDBJ databases">
        <title>Draft genome of C. phoceense Strain 272.</title>
        <authorList>
            <person name="Pacheco L.G.C."/>
            <person name="Barberis C.M."/>
            <person name="Almuzara M.N."/>
            <person name="Traglia G.M."/>
            <person name="Santos C.S."/>
            <person name="Rocha D.J.P.G."/>
            <person name="Aguiar E.R.G.R."/>
            <person name="Vay C.A."/>
        </authorList>
    </citation>
    <scope>NUCLEOTIDE SEQUENCE [LARGE SCALE GENOMIC DNA]</scope>
    <source>
        <strain evidence="9 10">272</strain>
    </source>
</reference>
<dbReference type="InterPro" id="IPR010916">
    <property type="entry name" value="TonB_box_CS"/>
</dbReference>
<evidence type="ECO:0000256" key="3">
    <source>
        <dbReference type="ARBA" id="ARBA00022475"/>
    </source>
</evidence>
<comment type="similarity">
    <text evidence="2 7">Belongs to the DedA family.</text>
</comment>
<evidence type="ECO:0000256" key="5">
    <source>
        <dbReference type="ARBA" id="ARBA00022989"/>
    </source>
</evidence>
<feature type="transmembrane region" description="Helical" evidence="7">
    <location>
        <begin position="145"/>
        <end position="167"/>
    </location>
</feature>
<dbReference type="EMBL" id="VHIR01000012">
    <property type="protein sequence ID" value="TQE43141.1"/>
    <property type="molecule type" value="Genomic_DNA"/>
</dbReference>
<evidence type="ECO:0000313" key="9">
    <source>
        <dbReference type="EMBL" id="TQE43141.1"/>
    </source>
</evidence>
<evidence type="ECO:0000256" key="7">
    <source>
        <dbReference type="RuleBase" id="RU367016"/>
    </source>
</evidence>
<dbReference type="Proteomes" id="UP000318080">
    <property type="component" value="Unassembled WGS sequence"/>
</dbReference>
<feature type="transmembrane region" description="Helical" evidence="7">
    <location>
        <begin position="60"/>
        <end position="81"/>
    </location>
</feature>
<keyword evidence="4 7" id="KW-0812">Transmembrane</keyword>
<keyword evidence="3 7" id="KW-1003">Cell membrane</keyword>
<organism evidence="9 10">
    <name type="scientific">Corynebacterium phoceense</name>
    <dbReference type="NCBI Taxonomy" id="1686286"/>
    <lineage>
        <taxon>Bacteria</taxon>
        <taxon>Bacillati</taxon>
        <taxon>Actinomycetota</taxon>
        <taxon>Actinomycetes</taxon>
        <taxon>Mycobacteriales</taxon>
        <taxon>Corynebacteriaceae</taxon>
        <taxon>Corynebacterium</taxon>
    </lineage>
</organism>
<dbReference type="RefSeq" id="WP_141629071.1">
    <property type="nucleotide sequence ID" value="NZ_VHIR01000012.1"/>
</dbReference>
<evidence type="ECO:0000256" key="4">
    <source>
        <dbReference type="ARBA" id="ARBA00022692"/>
    </source>
</evidence>
<keyword evidence="6 7" id="KW-0472">Membrane</keyword>
<dbReference type="GO" id="GO:0005886">
    <property type="term" value="C:plasma membrane"/>
    <property type="evidence" value="ECO:0007669"/>
    <property type="project" value="UniProtKB-SubCell"/>
</dbReference>